<keyword evidence="5" id="KW-1185">Reference proteome</keyword>
<feature type="chain" id="PRO_5016339372" description="Outer membrane protein beta-barrel domain-containing protein" evidence="2">
    <location>
        <begin position="25"/>
        <end position="209"/>
    </location>
</feature>
<gene>
    <name evidence="4" type="ORF">MORIYA_1883</name>
</gene>
<organism evidence="4 5">
    <name type="scientific">Moritella yayanosii</name>
    <dbReference type="NCBI Taxonomy" id="69539"/>
    <lineage>
        <taxon>Bacteria</taxon>
        <taxon>Pseudomonadati</taxon>
        <taxon>Pseudomonadota</taxon>
        <taxon>Gammaproteobacteria</taxon>
        <taxon>Alteromonadales</taxon>
        <taxon>Moritellaceae</taxon>
        <taxon>Moritella</taxon>
    </lineage>
</organism>
<dbReference type="Gene3D" id="2.40.160.20">
    <property type="match status" value="1"/>
</dbReference>
<evidence type="ECO:0000313" key="4">
    <source>
        <dbReference type="EMBL" id="SQD78361.1"/>
    </source>
</evidence>
<dbReference type="OrthoDB" id="5591863at2"/>
<reference evidence="5" key="1">
    <citation type="submission" date="2018-05" db="EMBL/GenBank/DDBJ databases">
        <authorList>
            <person name="Cea G.-C."/>
            <person name="William W."/>
        </authorList>
    </citation>
    <scope>NUCLEOTIDE SEQUENCE [LARGE SCALE GENOMIC DNA]</scope>
    <source>
        <strain evidence="5">DB21MT 5</strain>
    </source>
</reference>
<dbReference type="KEGG" id="mya:MORIYA_1883"/>
<dbReference type="InterPro" id="IPR011250">
    <property type="entry name" value="OMP/PagP_B-barrel"/>
</dbReference>
<dbReference type="SUPFAM" id="SSF56925">
    <property type="entry name" value="OMPA-like"/>
    <property type="match status" value="1"/>
</dbReference>
<feature type="signal peptide" evidence="2">
    <location>
        <begin position="1"/>
        <end position="24"/>
    </location>
</feature>
<protein>
    <recommendedName>
        <fullName evidence="3">Outer membrane protein beta-barrel domain-containing protein</fullName>
    </recommendedName>
</protein>
<dbReference type="RefSeq" id="WP_112714424.1">
    <property type="nucleotide sequence ID" value="NZ_LS483250.1"/>
</dbReference>
<keyword evidence="1 2" id="KW-0732">Signal</keyword>
<dbReference type="AlphaFoldDB" id="A0A330LQX1"/>
<dbReference type="Proteomes" id="UP000250163">
    <property type="component" value="Chromosome MORIYA"/>
</dbReference>
<accession>A0A330LQX1</accession>
<dbReference type="EMBL" id="LS483250">
    <property type="protein sequence ID" value="SQD78361.1"/>
    <property type="molecule type" value="Genomic_DNA"/>
</dbReference>
<evidence type="ECO:0000256" key="2">
    <source>
        <dbReference type="SAM" id="SignalP"/>
    </source>
</evidence>
<name>A0A330LQX1_9GAMM</name>
<feature type="domain" description="Outer membrane protein beta-barrel" evidence="3">
    <location>
        <begin position="11"/>
        <end position="209"/>
    </location>
</feature>
<sequence length="209" mass="22647">MRYKQQFGASFLSISALMHSAIAAAEVFVAPFGGYGFGTNDFSTIDRNTQEESSVKIAESGHWGIMAGVTTPDPGSIYLLYSHQSTEFSIGDNLNQSEVTALDTDYLHLGGALYFPQGKFRPYVTTSVGLTQMRPSGSFSNETHFSMGVGGGAEYQLIPSFSLFADLRGYATFIGSSPSLFCNSGNCKWLVDAEFMWQGQVNLGAKLTF</sequence>
<proteinExistence type="predicted"/>
<dbReference type="Pfam" id="PF13505">
    <property type="entry name" value="OMP_b-brl"/>
    <property type="match status" value="1"/>
</dbReference>
<evidence type="ECO:0000259" key="3">
    <source>
        <dbReference type="Pfam" id="PF13505"/>
    </source>
</evidence>
<dbReference type="InterPro" id="IPR027385">
    <property type="entry name" value="Beta-barrel_OMP"/>
</dbReference>
<evidence type="ECO:0000256" key="1">
    <source>
        <dbReference type="ARBA" id="ARBA00022729"/>
    </source>
</evidence>
<evidence type="ECO:0000313" key="5">
    <source>
        <dbReference type="Proteomes" id="UP000250163"/>
    </source>
</evidence>